<feature type="transmembrane region" description="Helical" evidence="2">
    <location>
        <begin position="189"/>
        <end position="212"/>
    </location>
</feature>
<feature type="transmembrane region" description="Helical" evidence="2">
    <location>
        <begin position="247"/>
        <end position="274"/>
    </location>
</feature>
<keyword evidence="5" id="KW-1185">Reference proteome</keyword>
<dbReference type="EMBL" id="ML179103">
    <property type="protein sequence ID" value="THV00489.1"/>
    <property type="molecule type" value="Genomic_DNA"/>
</dbReference>
<dbReference type="Pfam" id="PF20153">
    <property type="entry name" value="DUF6535"/>
    <property type="match status" value="1"/>
</dbReference>
<evidence type="ECO:0000256" key="1">
    <source>
        <dbReference type="SAM" id="MobiDB-lite"/>
    </source>
</evidence>
<sequence>MPREVHQSPSKLSSTSFPRSKNYDTPKSNNFIRHQGGSTKSFVKAAGQQEHQRRPLLGQRPAPFTGPADTYDYTQIYEEDEPYTEMSPNARVWKVYNQEVTRIDSGRIEDWRDGLDSLLVFASLFSAVITTVASQTSTRLQKDWGEVTSNLIMELIAVQRAALSGNPVNAIPSSQLTSPSGFTPRPLDVAINALWFFSLALSLSTALAAIVCKQWIHQYTIMPSTNSPQERAHVHHFRFMGIEKWHVAGIVGLLPIFVHLSLLGVFFGGLVIFLHDLSPIVGGIVDLVITLTIMSYITRPFRDSSLLTLAG</sequence>
<evidence type="ECO:0000256" key="2">
    <source>
        <dbReference type="SAM" id="Phobius"/>
    </source>
</evidence>
<keyword evidence="2" id="KW-1133">Transmembrane helix</keyword>
<reference evidence="4 5" key="1">
    <citation type="journal article" date="2019" name="Nat. Ecol. Evol.">
        <title>Megaphylogeny resolves global patterns of mushroom evolution.</title>
        <authorList>
            <person name="Varga T."/>
            <person name="Krizsan K."/>
            <person name="Foldi C."/>
            <person name="Dima B."/>
            <person name="Sanchez-Garcia M."/>
            <person name="Sanchez-Ramirez S."/>
            <person name="Szollosi G.J."/>
            <person name="Szarkandi J.G."/>
            <person name="Papp V."/>
            <person name="Albert L."/>
            <person name="Andreopoulos W."/>
            <person name="Angelini C."/>
            <person name="Antonin V."/>
            <person name="Barry K.W."/>
            <person name="Bougher N.L."/>
            <person name="Buchanan P."/>
            <person name="Buyck B."/>
            <person name="Bense V."/>
            <person name="Catcheside P."/>
            <person name="Chovatia M."/>
            <person name="Cooper J."/>
            <person name="Damon W."/>
            <person name="Desjardin D."/>
            <person name="Finy P."/>
            <person name="Geml J."/>
            <person name="Haridas S."/>
            <person name="Hughes K."/>
            <person name="Justo A."/>
            <person name="Karasinski D."/>
            <person name="Kautmanova I."/>
            <person name="Kiss B."/>
            <person name="Kocsube S."/>
            <person name="Kotiranta H."/>
            <person name="LaButti K.M."/>
            <person name="Lechner B.E."/>
            <person name="Liimatainen K."/>
            <person name="Lipzen A."/>
            <person name="Lukacs Z."/>
            <person name="Mihaltcheva S."/>
            <person name="Morgado L.N."/>
            <person name="Niskanen T."/>
            <person name="Noordeloos M.E."/>
            <person name="Ohm R.A."/>
            <person name="Ortiz-Santana B."/>
            <person name="Ovrebo C."/>
            <person name="Racz N."/>
            <person name="Riley R."/>
            <person name="Savchenko A."/>
            <person name="Shiryaev A."/>
            <person name="Soop K."/>
            <person name="Spirin V."/>
            <person name="Szebenyi C."/>
            <person name="Tomsovsky M."/>
            <person name="Tulloss R.E."/>
            <person name="Uehling J."/>
            <person name="Grigoriev I.V."/>
            <person name="Vagvolgyi C."/>
            <person name="Papp T."/>
            <person name="Martin F.M."/>
            <person name="Miettinen O."/>
            <person name="Hibbett D.S."/>
            <person name="Nagy L.G."/>
        </authorList>
    </citation>
    <scope>NUCLEOTIDE SEQUENCE [LARGE SCALE GENOMIC DNA]</scope>
    <source>
        <strain evidence="4 5">CBS 962.96</strain>
    </source>
</reference>
<gene>
    <name evidence="4" type="ORF">K435DRAFT_751165</name>
</gene>
<feature type="domain" description="DUF6535" evidence="3">
    <location>
        <begin position="93"/>
        <end position="275"/>
    </location>
</feature>
<evidence type="ECO:0000313" key="5">
    <source>
        <dbReference type="Proteomes" id="UP000297245"/>
    </source>
</evidence>
<keyword evidence="2" id="KW-0812">Transmembrane</keyword>
<dbReference type="Proteomes" id="UP000297245">
    <property type="component" value="Unassembled WGS sequence"/>
</dbReference>
<dbReference type="AlphaFoldDB" id="A0A4S8MEH0"/>
<evidence type="ECO:0000259" key="3">
    <source>
        <dbReference type="Pfam" id="PF20153"/>
    </source>
</evidence>
<dbReference type="OrthoDB" id="3235960at2759"/>
<feature type="compositionally biased region" description="Polar residues" evidence="1">
    <location>
        <begin position="7"/>
        <end position="41"/>
    </location>
</feature>
<proteinExistence type="predicted"/>
<accession>A0A4S8MEH0</accession>
<protein>
    <recommendedName>
        <fullName evidence="3">DUF6535 domain-containing protein</fullName>
    </recommendedName>
</protein>
<feature type="region of interest" description="Disordered" evidence="1">
    <location>
        <begin position="1"/>
        <end position="70"/>
    </location>
</feature>
<dbReference type="InterPro" id="IPR045338">
    <property type="entry name" value="DUF6535"/>
</dbReference>
<evidence type="ECO:0000313" key="4">
    <source>
        <dbReference type="EMBL" id="THV00489.1"/>
    </source>
</evidence>
<organism evidence="4 5">
    <name type="scientific">Dendrothele bispora (strain CBS 962.96)</name>
    <dbReference type="NCBI Taxonomy" id="1314807"/>
    <lineage>
        <taxon>Eukaryota</taxon>
        <taxon>Fungi</taxon>
        <taxon>Dikarya</taxon>
        <taxon>Basidiomycota</taxon>
        <taxon>Agaricomycotina</taxon>
        <taxon>Agaricomycetes</taxon>
        <taxon>Agaricomycetidae</taxon>
        <taxon>Agaricales</taxon>
        <taxon>Agaricales incertae sedis</taxon>
        <taxon>Dendrothele</taxon>
    </lineage>
</organism>
<keyword evidence="2" id="KW-0472">Membrane</keyword>
<name>A0A4S8MEH0_DENBC</name>
<feature type="transmembrane region" description="Helical" evidence="2">
    <location>
        <begin position="280"/>
        <end position="297"/>
    </location>
</feature>